<sequence>MIFSGSISVRRDFKISRLCSLLLLY</sequence>
<dbReference type="AlphaFoldDB" id="A0AAF0U950"/>
<dbReference type="Proteomes" id="UP001234989">
    <property type="component" value="Chromosome 8"/>
</dbReference>
<keyword evidence="2" id="KW-1185">Reference proteome</keyword>
<gene>
    <name evidence="1" type="ORF">MTR67_034977</name>
</gene>
<protein>
    <submittedName>
        <fullName evidence="1">Uncharacterized protein</fullName>
    </submittedName>
</protein>
<reference evidence="1" key="1">
    <citation type="submission" date="2023-08" db="EMBL/GenBank/DDBJ databases">
        <title>A de novo genome assembly of Solanum verrucosum Schlechtendal, a Mexican diploid species geographically isolated from the other diploid A-genome species in potato relatives.</title>
        <authorList>
            <person name="Hosaka K."/>
        </authorList>
    </citation>
    <scope>NUCLEOTIDE SEQUENCE</scope>
    <source>
        <tissue evidence="1">Young leaves</tissue>
    </source>
</reference>
<dbReference type="EMBL" id="CP133619">
    <property type="protein sequence ID" value="WMV41592.1"/>
    <property type="molecule type" value="Genomic_DNA"/>
</dbReference>
<accession>A0AAF0U950</accession>
<organism evidence="1 2">
    <name type="scientific">Solanum verrucosum</name>
    <dbReference type="NCBI Taxonomy" id="315347"/>
    <lineage>
        <taxon>Eukaryota</taxon>
        <taxon>Viridiplantae</taxon>
        <taxon>Streptophyta</taxon>
        <taxon>Embryophyta</taxon>
        <taxon>Tracheophyta</taxon>
        <taxon>Spermatophyta</taxon>
        <taxon>Magnoliopsida</taxon>
        <taxon>eudicotyledons</taxon>
        <taxon>Gunneridae</taxon>
        <taxon>Pentapetalae</taxon>
        <taxon>asterids</taxon>
        <taxon>lamiids</taxon>
        <taxon>Solanales</taxon>
        <taxon>Solanaceae</taxon>
        <taxon>Solanoideae</taxon>
        <taxon>Solaneae</taxon>
        <taxon>Solanum</taxon>
    </lineage>
</organism>
<evidence type="ECO:0000313" key="1">
    <source>
        <dbReference type="EMBL" id="WMV41592.1"/>
    </source>
</evidence>
<name>A0AAF0U950_SOLVR</name>
<proteinExistence type="predicted"/>
<evidence type="ECO:0000313" key="2">
    <source>
        <dbReference type="Proteomes" id="UP001234989"/>
    </source>
</evidence>